<evidence type="ECO:0000313" key="1">
    <source>
        <dbReference type="EMBL" id="TMR09439.1"/>
    </source>
</evidence>
<reference evidence="1 2" key="1">
    <citation type="submission" date="2019-05" db="EMBL/GenBank/DDBJ databases">
        <title>Draft genome sequence of Nonomuraea zeae DSM 100528.</title>
        <authorList>
            <person name="Saricaoglu S."/>
            <person name="Isik K."/>
        </authorList>
    </citation>
    <scope>NUCLEOTIDE SEQUENCE [LARGE SCALE GENOMIC DNA]</scope>
    <source>
        <strain evidence="1 2">DSM 100528</strain>
    </source>
</reference>
<sequence length="117" mass="13638">MGQRNDLRHPRNRMDPMTIHHLALHTDWENAQHTGEYRISTLGRTLDQEGFIHCSHDHTQLRTVHTTYYTGVTQPLLILDIDPTGLDIRTENGYPHLYLSLIPISEPTRPYDRSHAF</sequence>
<dbReference type="AlphaFoldDB" id="A0A5S4F0I9"/>
<evidence type="ECO:0000313" key="2">
    <source>
        <dbReference type="Proteomes" id="UP000306628"/>
    </source>
</evidence>
<dbReference type="EMBL" id="VCKX01000583">
    <property type="protein sequence ID" value="TMR09439.1"/>
    <property type="molecule type" value="Genomic_DNA"/>
</dbReference>
<dbReference type="Gene3D" id="3.20.170.20">
    <property type="entry name" value="Protein of unknown function DUF952"/>
    <property type="match status" value="1"/>
</dbReference>
<comment type="caution">
    <text evidence="1">The sequence shown here is derived from an EMBL/GenBank/DDBJ whole genome shotgun (WGS) entry which is preliminary data.</text>
</comment>
<feature type="non-terminal residue" evidence="1">
    <location>
        <position position="117"/>
    </location>
</feature>
<dbReference type="Pfam" id="PF06108">
    <property type="entry name" value="DUF952"/>
    <property type="match status" value="1"/>
</dbReference>
<dbReference type="OrthoDB" id="5638018at2"/>
<name>A0A5S4F0I9_9ACTN</name>
<proteinExistence type="predicted"/>
<gene>
    <name evidence="1" type="ORF">ETD85_61405</name>
</gene>
<accession>A0A5S4F0I9</accession>
<protein>
    <submittedName>
        <fullName evidence="1">DUF952 domain-containing protein</fullName>
    </submittedName>
</protein>
<dbReference type="SUPFAM" id="SSF56399">
    <property type="entry name" value="ADP-ribosylation"/>
    <property type="match status" value="1"/>
</dbReference>
<organism evidence="1 2">
    <name type="scientific">Nonomuraea zeae</name>
    <dbReference type="NCBI Taxonomy" id="1642303"/>
    <lineage>
        <taxon>Bacteria</taxon>
        <taxon>Bacillati</taxon>
        <taxon>Actinomycetota</taxon>
        <taxon>Actinomycetes</taxon>
        <taxon>Streptosporangiales</taxon>
        <taxon>Streptosporangiaceae</taxon>
        <taxon>Nonomuraea</taxon>
    </lineage>
</organism>
<keyword evidence="2" id="KW-1185">Reference proteome</keyword>
<dbReference type="Proteomes" id="UP000306628">
    <property type="component" value="Unassembled WGS sequence"/>
</dbReference>
<dbReference type="InterPro" id="IPR009297">
    <property type="entry name" value="DUF952"/>
</dbReference>